<dbReference type="InterPro" id="IPR058240">
    <property type="entry name" value="rSAM_sf"/>
</dbReference>
<sequence length="343" mass="39982">MKAEIKSKLNPEQRTRLDEVIPLRTPFLLYVDPSSACNFKCRFCPTGHRDLLKASEYKRSVLDFALFEKLVRNLDMFPQPLKVMRMNKIGEPLLNKKLPEMIALAKTSGRVEYIDLATNAALFSPVLLSRLVESGLDRINISLEGISRRQYREHAQVDFDFDQLVKNIRWFYEHRGKCEVTIKIPANLLGDGDRQRFFDFFGDYCDRIFVEELSPIWPEFDLEQRAGVEVRDGVGQYHSNARDKDVCTYIFYAMAVNSDGTVSACCPDWDQKLLVGDLHRKSLFDIWNSPEMRRLQLWNLQGKRRDNPVCRACGHVKYAQIDDIDNYRQSLLKKFEEHCLLKV</sequence>
<dbReference type="InterPro" id="IPR007197">
    <property type="entry name" value="rSAM"/>
</dbReference>
<dbReference type="PANTHER" id="PTHR11228:SF34">
    <property type="entry name" value="TUNGSTEN-CONTAINING ALDEHYDE FERREDOXIN OXIDOREDUCTASE COFACTOR MODIFYING PROTEIN"/>
    <property type="match status" value="1"/>
</dbReference>
<feature type="domain" description="Radical SAM core" evidence="7">
    <location>
        <begin position="23"/>
        <end position="242"/>
    </location>
</feature>
<organism evidence="8">
    <name type="scientific">Candidatus Kentrum sp. FW</name>
    <dbReference type="NCBI Taxonomy" id="2126338"/>
    <lineage>
        <taxon>Bacteria</taxon>
        <taxon>Pseudomonadati</taxon>
        <taxon>Pseudomonadota</taxon>
        <taxon>Gammaproteobacteria</taxon>
        <taxon>Candidatus Kentrum</taxon>
    </lineage>
</organism>
<keyword evidence="4" id="KW-0479">Metal-binding</keyword>
<dbReference type="InterPro" id="IPR023885">
    <property type="entry name" value="4Fe4S-binding_SPASM_dom"/>
</dbReference>
<dbReference type="CDD" id="cd01335">
    <property type="entry name" value="Radical_SAM"/>
    <property type="match status" value="1"/>
</dbReference>
<dbReference type="SUPFAM" id="SSF102114">
    <property type="entry name" value="Radical SAM enzymes"/>
    <property type="match status" value="1"/>
</dbReference>
<dbReference type="InterPro" id="IPR034391">
    <property type="entry name" value="AdoMet-like_SPASM_containing"/>
</dbReference>
<evidence type="ECO:0000256" key="4">
    <source>
        <dbReference type="ARBA" id="ARBA00022723"/>
    </source>
</evidence>
<dbReference type="Gene3D" id="3.20.20.70">
    <property type="entry name" value="Aldolase class I"/>
    <property type="match status" value="1"/>
</dbReference>
<dbReference type="InterPro" id="IPR013785">
    <property type="entry name" value="Aldolase_TIM"/>
</dbReference>
<dbReference type="PANTHER" id="PTHR11228">
    <property type="entry name" value="RADICAL SAM DOMAIN PROTEIN"/>
    <property type="match status" value="1"/>
</dbReference>
<evidence type="ECO:0000259" key="7">
    <source>
        <dbReference type="PROSITE" id="PS51918"/>
    </source>
</evidence>
<keyword evidence="5" id="KW-0408">Iron</keyword>
<keyword evidence="2" id="KW-0004">4Fe-4S</keyword>
<dbReference type="EMBL" id="CAADFE010000006">
    <property type="protein sequence ID" value="VFJ64744.1"/>
    <property type="molecule type" value="Genomic_DNA"/>
</dbReference>
<evidence type="ECO:0000313" key="8">
    <source>
        <dbReference type="EMBL" id="VFJ64744.1"/>
    </source>
</evidence>
<evidence type="ECO:0000256" key="2">
    <source>
        <dbReference type="ARBA" id="ARBA00022485"/>
    </source>
</evidence>
<name>A0A450TD08_9GAMM</name>
<dbReference type="SFLD" id="SFLDG01387">
    <property type="entry name" value="BtrN-like_SPASM_domain_contain"/>
    <property type="match status" value="1"/>
</dbReference>
<dbReference type="SFLD" id="SFLDG01067">
    <property type="entry name" value="SPASM/twitch_domain_containing"/>
    <property type="match status" value="1"/>
</dbReference>
<keyword evidence="3" id="KW-0949">S-adenosyl-L-methionine</keyword>
<dbReference type="SFLD" id="SFLDS00029">
    <property type="entry name" value="Radical_SAM"/>
    <property type="match status" value="1"/>
</dbReference>
<gene>
    <name evidence="8" type="ORF">BECKFW1821C_GA0114237_100639</name>
</gene>
<dbReference type="Pfam" id="PF13186">
    <property type="entry name" value="SPASM"/>
    <property type="match status" value="1"/>
</dbReference>
<evidence type="ECO:0000256" key="5">
    <source>
        <dbReference type="ARBA" id="ARBA00023004"/>
    </source>
</evidence>
<evidence type="ECO:0000256" key="3">
    <source>
        <dbReference type="ARBA" id="ARBA00022691"/>
    </source>
</evidence>
<dbReference type="GO" id="GO:0051536">
    <property type="term" value="F:iron-sulfur cluster binding"/>
    <property type="evidence" value="ECO:0007669"/>
    <property type="project" value="UniProtKB-KW"/>
</dbReference>
<accession>A0A450TD08</accession>
<keyword evidence="6" id="KW-0411">Iron-sulfur</keyword>
<dbReference type="Pfam" id="PF04055">
    <property type="entry name" value="Radical_SAM"/>
    <property type="match status" value="1"/>
</dbReference>
<dbReference type="GO" id="GO:0046872">
    <property type="term" value="F:metal ion binding"/>
    <property type="evidence" value="ECO:0007669"/>
    <property type="project" value="UniProtKB-KW"/>
</dbReference>
<evidence type="ECO:0000256" key="1">
    <source>
        <dbReference type="ARBA" id="ARBA00001966"/>
    </source>
</evidence>
<comment type="cofactor">
    <cofactor evidence="1">
        <name>[4Fe-4S] cluster</name>
        <dbReference type="ChEBI" id="CHEBI:49883"/>
    </cofactor>
</comment>
<dbReference type="InterPro" id="IPR050377">
    <property type="entry name" value="Radical_SAM_PqqE_MftC-like"/>
</dbReference>
<dbReference type="AlphaFoldDB" id="A0A450TD08"/>
<protein>
    <submittedName>
        <fullName evidence="8">Radical SAM additional 4Fe4S-binding SPASM domain-containing protein</fullName>
    </submittedName>
</protein>
<reference evidence="8" key="1">
    <citation type="submission" date="2019-02" db="EMBL/GenBank/DDBJ databases">
        <authorList>
            <person name="Gruber-Vodicka R. H."/>
            <person name="Seah K. B. B."/>
        </authorList>
    </citation>
    <scope>NUCLEOTIDE SEQUENCE</scope>
    <source>
        <strain evidence="8">BECK_BZ131</strain>
    </source>
</reference>
<dbReference type="PROSITE" id="PS51918">
    <property type="entry name" value="RADICAL_SAM"/>
    <property type="match status" value="1"/>
</dbReference>
<evidence type="ECO:0000256" key="6">
    <source>
        <dbReference type="ARBA" id="ARBA00023014"/>
    </source>
</evidence>
<proteinExistence type="predicted"/>
<dbReference type="GO" id="GO:0003824">
    <property type="term" value="F:catalytic activity"/>
    <property type="evidence" value="ECO:0007669"/>
    <property type="project" value="InterPro"/>
</dbReference>